<evidence type="ECO:0000313" key="2">
    <source>
        <dbReference type="Proteomes" id="UP000003392"/>
    </source>
</evidence>
<evidence type="ECO:0000313" key="1">
    <source>
        <dbReference type="EMBL" id="EJC30459.1"/>
    </source>
</evidence>
<dbReference type="Proteomes" id="UP000003392">
    <property type="component" value="Unassembled WGS sequence"/>
</dbReference>
<proteinExistence type="predicted"/>
<comment type="caution">
    <text evidence="1">The sequence shown here is derived from an EMBL/GenBank/DDBJ whole genome shotgun (WGS) entry which is preliminary data.</text>
</comment>
<sequence>MFLGFALGFALNGGGDLTQIALNGGGSKNIKETLKRVLMDLCYNKEHLRGAF</sequence>
<accession>A0ABC9QPT3</accession>
<dbReference type="EMBL" id="AKQI01000008">
    <property type="protein sequence ID" value="EJC30459.1"/>
    <property type="molecule type" value="Genomic_DNA"/>
</dbReference>
<name>A0ABC9QPT3_HELPX</name>
<protein>
    <submittedName>
        <fullName evidence="1">Uncharacterized protein</fullName>
    </submittedName>
</protein>
<gene>
    <name evidence="1" type="ORF">HPHPP13B_1501</name>
</gene>
<reference evidence="1 2" key="1">
    <citation type="submission" date="2012-05" db="EMBL/GenBank/DDBJ databases">
        <title>Genome sequence of Helicobacter pylori Hp P-13b.</title>
        <authorList>
            <person name="Blanchard T.G."/>
            <person name="Czinn S.J."/>
            <person name="McCracken C."/>
            <person name="Abolude K."/>
            <person name="Maroo A."/>
            <person name="Santana-Cruz I."/>
            <person name="Tallon L.J."/>
            <person name="Ficke F.W.F."/>
        </authorList>
    </citation>
    <scope>NUCLEOTIDE SEQUENCE [LARGE SCALE GENOMIC DNA]</scope>
    <source>
        <strain evidence="1 2">Hp P-13b</strain>
    </source>
</reference>
<organism evidence="1 2">
    <name type="scientific">Helicobacter pylori Hp P-13b</name>
    <dbReference type="NCBI Taxonomy" id="992107"/>
    <lineage>
        <taxon>Bacteria</taxon>
        <taxon>Pseudomonadati</taxon>
        <taxon>Campylobacterota</taxon>
        <taxon>Epsilonproteobacteria</taxon>
        <taxon>Campylobacterales</taxon>
        <taxon>Helicobacteraceae</taxon>
        <taxon>Helicobacter</taxon>
    </lineage>
</organism>
<dbReference type="AlphaFoldDB" id="A0ABC9QPT3"/>